<sequence length="253" mass="25150">MFSKASIVAIFASFAAAQHVAVGDPTGNPITRPLNEVVPACQAFTITWTPTTTNTISLILLRGPSTNVVPLGAPLAVGIPNSGSFTWTPASTLEADVSHYGLQLIDDVNGQYQYSTQFGISKDACSVSSSSVVASSSAAVYPSSAVVVASSSADTGYGYGAASSSAAAAYSTPAAVTKSAVSSLSPPYPTVVPGTGAGYNSSMVIVPSGTAPASTKPSATSSTNGTAVFTGAADAKHAGLTFVGAFAALAYFL</sequence>
<feature type="domain" description="Yeast cell wall synthesis Kre9/Knh1-like N-terminal" evidence="3">
    <location>
        <begin position="35"/>
        <end position="120"/>
    </location>
</feature>
<evidence type="ECO:0000256" key="1">
    <source>
        <dbReference type="ARBA" id="ARBA00022729"/>
    </source>
</evidence>
<dbReference type="InterPro" id="IPR018466">
    <property type="entry name" value="Kre9/Knh1-like_N"/>
</dbReference>
<dbReference type="Pfam" id="PF10342">
    <property type="entry name" value="Kre9_KNH"/>
    <property type="match status" value="1"/>
</dbReference>
<keyword evidence="1 2" id="KW-0732">Signal</keyword>
<dbReference type="PANTHER" id="PTHR40633:SF1">
    <property type="entry name" value="GPI ANCHORED SERINE-THREONINE RICH PROTEIN (AFU_ORTHOLOGUE AFUA_1G03630)"/>
    <property type="match status" value="1"/>
</dbReference>
<evidence type="ECO:0000313" key="4">
    <source>
        <dbReference type="EMBL" id="KAF2124548.1"/>
    </source>
</evidence>
<dbReference type="OrthoDB" id="4094614at2759"/>
<protein>
    <recommendedName>
        <fullName evidence="3">Yeast cell wall synthesis Kre9/Knh1-like N-terminal domain-containing protein</fullName>
    </recommendedName>
</protein>
<gene>
    <name evidence="4" type="ORF">P153DRAFT_401152</name>
</gene>
<feature type="signal peptide" evidence="2">
    <location>
        <begin position="1"/>
        <end position="17"/>
    </location>
</feature>
<evidence type="ECO:0000259" key="3">
    <source>
        <dbReference type="Pfam" id="PF10342"/>
    </source>
</evidence>
<accession>A0A6A6A1F2</accession>
<keyword evidence="5" id="KW-1185">Reference proteome</keyword>
<dbReference type="AlphaFoldDB" id="A0A6A6A1F2"/>
<dbReference type="RefSeq" id="XP_033518941.1">
    <property type="nucleotide sequence ID" value="XM_033671890.1"/>
</dbReference>
<evidence type="ECO:0000313" key="5">
    <source>
        <dbReference type="Proteomes" id="UP000799771"/>
    </source>
</evidence>
<dbReference type="InterPro" id="IPR052982">
    <property type="entry name" value="SRP1/TIP1-like"/>
</dbReference>
<proteinExistence type="predicted"/>
<dbReference type="PANTHER" id="PTHR40633">
    <property type="entry name" value="MATRIX PROTEIN, PUTATIVE (AFU_ORTHOLOGUE AFUA_8G05410)-RELATED"/>
    <property type="match status" value="1"/>
</dbReference>
<evidence type="ECO:0000256" key="2">
    <source>
        <dbReference type="SAM" id="SignalP"/>
    </source>
</evidence>
<dbReference type="EMBL" id="ML977519">
    <property type="protein sequence ID" value="KAF2124548.1"/>
    <property type="molecule type" value="Genomic_DNA"/>
</dbReference>
<dbReference type="GeneID" id="54412322"/>
<reference evidence="4" key="1">
    <citation type="journal article" date="2020" name="Stud. Mycol.">
        <title>101 Dothideomycetes genomes: a test case for predicting lifestyles and emergence of pathogens.</title>
        <authorList>
            <person name="Haridas S."/>
            <person name="Albert R."/>
            <person name="Binder M."/>
            <person name="Bloem J."/>
            <person name="Labutti K."/>
            <person name="Salamov A."/>
            <person name="Andreopoulos B."/>
            <person name="Baker S."/>
            <person name="Barry K."/>
            <person name="Bills G."/>
            <person name="Bluhm B."/>
            <person name="Cannon C."/>
            <person name="Castanera R."/>
            <person name="Culley D."/>
            <person name="Daum C."/>
            <person name="Ezra D."/>
            <person name="Gonzalez J."/>
            <person name="Henrissat B."/>
            <person name="Kuo A."/>
            <person name="Liang C."/>
            <person name="Lipzen A."/>
            <person name="Lutzoni F."/>
            <person name="Magnuson J."/>
            <person name="Mondo S."/>
            <person name="Nolan M."/>
            <person name="Ohm R."/>
            <person name="Pangilinan J."/>
            <person name="Park H.-J."/>
            <person name="Ramirez L."/>
            <person name="Alfaro M."/>
            <person name="Sun H."/>
            <person name="Tritt A."/>
            <person name="Yoshinaga Y."/>
            <person name="Zwiers L.-H."/>
            <person name="Turgeon B."/>
            <person name="Goodwin S."/>
            <person name="Spatafora J."/>
            <person name="Crous P."/>
            <person name="Grigoriev I."/>
        </authorList>
    </citation>
    <scope>NUCLEOTIDE SEQUENCE</scope>
    <source>
        <strain evidence="4">CBS 119687</strain>
    </source>
</reference>
<organism evidence="4 5">
    <name type="scientific">Dothidotthia symphoricarpi CBS 119687</name>
    <dbReference type="NCBI Taxonomy" id="1392245"/>
    <lineage>
        <taxon>Eukaryota</taxon>
        <taxon>Fungi</taxon>
        <taxon>Dikarya</taxon>
        <taxon>Ascomycota</taxon>
        <taxon>Pezizomycotina</taxon>
        <taxon>Dothideomycetes</taxon>
        <taxon>Pleosporomycetidae</taxon>
        <taxon>Pleosporales</taxon>
        <taxon>Dothidotthiaceae</taxon>
        <taxon>Dothidotthia</taxon>
    </lineage>
</organism>
<name>A0A6A6A1F2_9PLEO</name>
<dbReference type="Proteomes" id="UP000799771">
    <property type="component" value="Unassembled WGS sequence"/>
</dbReference>
<feature type="chain" id="PRO_5025406988" description="Yeast cell wall synthesis Kre9/Knh1-like N-terminal domain-containing protein" evidence="2">
    <location>
        <begin position="18"/>
        <end position="253"/>
    </location>
</feature>